<feature type="domain" description="Suppressor of fused-like" evidence="1">
    <location>
        <begin position="70"/>
        <end position="215"/>
    </location>
</feature>
<dbReference type="Pfam" id="PF05076">
    <property type="entry name" value="SUFU"/>
    <property type="match status" value="1"/>
</dbReference>
<evidence type="ECO:0000313" key="3">
    <source>
        <dbReference type="Proteomes" id="UP000251047"/>
    </source>
</evidence>
<name>A0A364VA31_9CORY</name>
<sequence>MRYLRREYIMSDQETTEGGQSVYHYHSLETREAGQQPKRAFRQGFENHLARFFDPNKVRVWHKLPSELIHVDVYMAAATPERPFGTLITSGMSDMPMTLPDTVDEQVRFSDERAELVMRLPSSWPLDQDALEDPVNYWPIQWMKTLAQLPHAYSTWLGNGHSIPNGQPADTYPGTNFDGVVLGAPVDLPVEFGSYEVDGTPVSLYGLFPAYEEEM</sequence>
<protein>
    <submittedName>
        <fullName evidence="2">Suppressor of fused protein (SUFU)</fullName>
    </submittedName>
</protein>
<dbReference type="Proteomes" id="UP000251047">
    <property type="component" value="Unassembled WGS sequence"/>
</dbReference>
<gene>
    <name evidence="2" type="ORF">CWC39_08075</name>
</gene>
<proteinExistence type="predicted"/>
<reference evidence="2 3" key="1">
    <citation type="journal article" date="2018" name="Syst. Appl. Microbiol.">
        <title>Corynebacterium heidelbergense sp. nov., isolated from the preen glands of Egyptian geese (Alopochen aegyptiacus).</title>
        <authorList>
            <person name="Braun M.S."/>
            <person name="Wang E."/>
            <person name="Zimmermann S."/>
            <person name="Wink M."/>
        </authorList>
    </citation>
    <scope>NUCLEOTIDE SEQUENCE [LARGE SCALE GENOMIC DNA]</scope>
    <source>
        <strain evidence="2 3">DSM 104638</strain>
    </source>
</reference>
<comment type="caution">
    <text evidence="2">The sequence shown here is derived from an EMBL/GenBank/DDBJ whole genome shotgun (WGS) entry which is preliminary data.</text>
</comment>
<dbReference type="InterPro" id="IPR020941">
    <property type="entry name" value="SUFU-like_domain"/>
</dbReference>
<dbReference type="AlphaFoldDB" id="A0A364VA31"/>
<evidence type="ECO:0000259" key="1">
    <source>
        <dbReference type="Pfam" id="PF05076"/>
    </source>
</evidence>
<dbReference type="EMBL" id="PHQP01000066">
    <property type="protein sequence ID" value="RAV33520.1"/>
    <property type="molecule type" value="Genomic_DNA"/>
</dbReference>
<evidence type="ECO:0000313" key="2">
    <source>
        <dbReference type="EMBL" id="RAV33520.1"/>
    </source>
</evidence>
<accession>A0A364VA31</accession>
<organism evidence="2 3">
    <name type="scientific">Corynebacterium heidelbergense</name>
    <dbReference type="NCBI Taxonomy" id="2055947"/>
    <lineage>
        <taxon>Bacteria</taxon>
        <taxon>Bacillati</taxon>
        <taxon>Actinomycetota</taxon>
        <taxon>Actinomycetes</taxon>
        <taxon>Mycobacteriales</taxon>
        <taxon>Corynebacteriaceae</taxon>
        <taxon>Corynebacterium</taxon>
    </lineage>
</organism>